<evidence type="ECO:0000313" key="3">
    <source>
        <dbReference type="Proteomes" id="UP000324748"/>
    </source>
</evidence>
<evidence type="ECO:0000313" key="4">
    <source>
        <dbReference type="Proteomes" id="UP000325313"/>
    </source>
</evidence>
<dbReference type="EMBL" id="VDEP01000518">
    <property type="protein sequence ID" value="KAA1063950.1"/>
    <property type="molecule type" value="Genomic_DNA"/>
</dbReference>
<proteinExistence type="predicted"/>
<gene>
    <name evidence="2" type="ORF">PGT21_008269</name>
    <name evidence="1" type="ORF">PGTUg99_009113</name>
</gene>
<dbReference type="EMBL" id="VSWC01000196">
    <property type="protein sequence ID" value="KAA1065714.1"/>
    <property type="molecule type" value="Genomic_DNA"/>
</dbReference>
<reference evidence="3 4" key="1">
    <citation type="submission" date="2019-05" db="EMBL/GenBank/DDBJ databases">
        <title>Emergence of the Ug99 lineage of the wheat stem rust pathogen through somatic hybridization.</title>
        <authorList>
            <person name="Li F."/>
            <person name="Upadhyaya N.M."/>
            <person name="Sperschneider J."/>
            <person name="Matny O."/>
            <person name="Nguyen-Phuc H."/>
            <person name="Mago R."/>
            <person name="Raley C."/>
            <person name="Miller M.E."/>
            <person name="Silverstein K.A.T."/>
            <person name="Henningsen E."/>
            <person name="Hirsch C.D."/>
            <person name="Visser B."/>
            <person name="Pretorius Z.A."/>
            <person name="Steffenson B.J."/>
            <person name="Schwessinger B."/>
            <person name="Dodds P.N."/>
            <person name="Figueroa M."/>
        </authorList>
    </citation>
    <scope>NUCLEOTIDE SEQUENCE [LARGE SCALE GENOMIC DNA]</scope>
    <source>
        <strain evidence="2">21-0</strain>
        <strain evidence="1 4">Ug99</strain>
    </source>
</reference>
<organism evidence="1 4">
    <name type="scientific">Puccinia graminis f. sp. tritici</name>
    <dbReference type="NCBI Taxonomy" id="56615"/>
    <lineage>
        <taxon>Eukaryota</taxon>
        <taxon>Fungi</taxon>
        <taxon>Dikarya</taxon>
        <taxon>Basidiomycota</taxon>
        <taxon>Pucciniomycotina</taxon>
        <taxon>Pucciniomycetes</taxon>
        <taxon>Pucciniales</taxon>
        <taxon>Pucciniaceae</taxon>
        <taxon>Puccinia</taxon>
    </lineage>
</organism>
<accession>A0A5B0LJ92</accession>
<dbReference type="AlphaFoldDB" id="A0A5B0LJ92"/>
<dbReference type="OrthoDB" id="10255632at2759"/>
<comment type="caution">
    <text evidence="1">The sequence shown here is derived from an EMBL/GenBank/DDBJ whole genome shotgun (WGS) entry which is preliminary data.</text>
</comment>
<protein>
    <submittedName>
        <fullName evidence="1">Uncharacterized protein</fullName>
    </submittedName>
</protein>
<evidence type="ECO:0000313" key="1">
    <source>
        <dbReference type="EMBL" id="KAA1063950.1"/>
    </source>
</evidence>
<dbReference type="Proteomes" id="UP000325313">
    <property type="component" value="Unassembled WGS sequence"/>
</dbReference>
<evidence type="ECO:0000313" key="2">
    <source>
        <dbReference type="EMBL" id="KAA1065714.1"/>
    </source>
</evidence>
<keyword evidence="3" id="KW-1185">Reference proteome</keyword>
<name>A0A5B0LJ92_PUCGR</name>
<sequence>MSTDQHQKMHILIGRLCRICARALSKAMVDGGLHPTSNVHAACASVSRAIVDLWVKDIERPADTTHEPVLDPAILSMMITGTTETFITLAESSFQVNNPDSHHKALQDLSQCARLIELLPEPDVSVIRCLTSTYYSTGVALYQVNKLTMAINFARPSCELPSRFFPILQLDAVPPTWSQYDDSNGELEVLKTHLLKRWELLAICYLQIDRSQAY</sequence>
<dbReference type="Proteomes" id="UP000324748">
    <property type="component" value="Unassembled WGS sequence"/>
</dbReference>